<keyword evidence="4" id="KW-0560">Oxidoreductase</keyword>
<dbReference type="STRING" id="544712.C6HFT8"/>
<keyword evidence="2" id="KW-0285">Flavoprotein</keyword>
<dbReference type="Proteomes" id="UP000002624">
    <property type="component" value="Unassembled WGS sequence"/>
</dbReference>
<dbReference type="InterPro" id="IPR013785">
    <property type="entry name" value="Aldolase_TIM"/>
</dbReference>
<sequence>MLSVEQRKRYPIPIGISPSAMQKLVGDDGEIDIAKAAGSWGTNMILSSHTHARWKMSSKHLVETIWWITGSSSISRTIGKDVCRLSDNKGARTNLKIILKGIMTVEDTLLAIGHGADAIIVSNNEGRQLDSVPSRMEVLPEIVSAVRGRVPVIIESGITRGSDVFKALALGADFTLVGRSALWGLNFGGQEGSNASGKPIKSQMGNNSTQTSMRIGNHRVKESPKRFVRNSRDVIPERNWVSQWAPGNKMQLGMNKGGYIDKIRYRCLQGASSRTRRAPERKLAYQSWLSMRLIGGVPANAVIHALVDAVGSC</sequence>
<proteinExistence type="predicted"/>
<name>C6HFT8_AJECH</name>
<reference evidence="7" key="1">
    <citation type="submission" date="2009-05" db="EMBL/GenBank/DDBJ databases">
        <title>The genome sequence of Ajellomyces capsulatus strain H143.</title>
        <authorList>
            <person name="Champion M."/>
            <person name="Cuomo C.A."/>
            <person name="Ma L.-J."/>
            <person name="Henn M.R."/>
            <person name="Sil A."/>
            <person name="Goldman B."/>
            <person name="Young S.K."/>
            <person name="Kodira C.D."/>
            <person name="Zeng Q."/>
            <person name="Koehrsen M."/>
            <person name="Alvarado L."/>
            <person name="Berlin A.M."/>
            <person name="Borenstein D."/>
            <person name="Chen Z."/>
            <person name="Engels R."/>
            <person name="Freedman E."/>
            <person name="Gellesch M."/>
            <person name="Goldberg J."/>
            <person name="Griggs A."/>
            <person name="Gujja S."/>
            <person name="Heiman D.I."/>
            <person name="Hepburn T.A."/>
            <person name="Howarth C."/>
            <person name="Jen D."/>
            <person name="Larson L."/>
            <person name="Lewis B."/>
            <person name="Mehta T."/>
            <person name="Park D."/>
            <person name="Pearson M."/>
            <person name="Roberts A."/>
            <person name="Saif S."/>
            <person name="Shea T.D."/>
            <person name="Shenoy N."/>
            <person name="Sisk P."/>
            <person name="Stolte C."/>
            <person name="Sykes S."/>
            <person name="Walk T."/>
            <person name="White J."/>
            <person name="Yandava C."/>
            <person name="Klein B."/>
            <person name="McEwen J.G."/>
            <person name="Puccia R."/>
            <person name="Goldman G.H."/>
            <person name="Felipe M.S."/>
            <person name="Nino-Vega G."/>
            <person name="San-Blas G."/>
            <person name="Taylor J.W."/>
            <person name="Mendoza L."/>
            <person name="Galagan J.E."/>
            <person name="Nusbaum C."/>
            <person name="Birren B.W."/>
        </authorList>
    </citation>
    <scope>NUCLEOTIDE SEQUENCE [LARGE SCALE GENOMIC DNA]</scope>
    <source>
        <strain evidence="7">H143</strain>
    </source>
</reference>
<comment type="cofactor">
    <cofactor evidence="1">
        <name>FMN</name>
        <dbReference type="ChEBI" id="CHEBI:58210"/>
    </cofactor>
</comment>
<protein>
    <submittedName>
        <fullName evidence="6">L-lactate dehydrogenase</fullName>
    </submittedName>
</protein>
<dbReference type="Pfam" id="PF01070">
    <property type="entry name" value="FMN_dh"/>
    <property type="match status" value="2"/>
</dbReference>
<dbReference type="EMBL" id="GG692425">
    <property type="protein sequence ID" value="EER40689.1"/>
    <property type="molecule type" value="Genomic_DNA"/>
</dbReference>
<dbReference type="HOGENOM" id="CLU_888439_0_0_1"/>
<dbReference type="OrthoDB" id="1925334at2759"/>
<dbReference type="AlphaFoldDB" id="C6HFT8"/>
<dbReference type="InterPro" id="IPR000262">
    <property type="entry name" value="FMN-dep_DH"/>
</dbReference>
<dbReference type="PANTHER" id="PTHR10578">
    <property type="entry name" value="S -2-HYDROXY-ACID OXIDASE-RELATED"/>
    <property type="match status" value="1"/>
</dbReference>
<dbReference type="SUPFAM" id="SSF51395">
    <property type="entry name" value="FMN-linked oxidoreductases"/>
    <property type="match status" value="1"/>
</dbReference>
<dbReference type="PROSITE" id="PS51349">
    <property type="entry name" value="FMN_HYDROXY_ACID_DH_2"/>
    <property type="match status" value="1"/>
</dbReference>
<dbReference type="GO" id="GO:0016491">
    <property type="term" value="F:oxidoreductase activity"/>
    <property type="evidence" value="ECO:0007669"/>
    <property type="project" value="UniProtKB-KW"/>
</dbReference>
<evidence type="ECO:0000256" key="4">
    <source>
        <dbReference type="ARBA" id="ARBA00023002"/>
    </source>
</evidence>
<dbReference type="VEuPathDB" id="FungiDB:HCDG_05278"/>
<gene>
    <name evidence="6" type="ORF">HCDG_05278</name>
</gene>
<evidence type="ECO:0000313" key="6">
    <source>
        <dbReference type="EMBL" id="EER40689.1"/>
    </source>
</evidence>
<keyword evidence="3" id="KW-0288">FMN</keyword>
<evidence type="ECO:0000259" key="5">
    <source>
        <dbReference type="PROSITE" id="PS51349"/>
    </source>
</evidence>
<dbReference type="Gene3D" id="3.20.20.70">
    <property type="entry name" value="Aldolase class I"/>
    <property type="match status" value="2"/>
</dbReference>
<accession>C6HFT8</accession>
<evidence type="ECO:0000256" key="3">
    <source>
        <dbReference type="ARBA" id="ARBA00022643"/>
    </source>
</evidence>
<dbReference type="PANTHER" id="PTHR10578:SF107">
    <property type="entry name" value="2-HYDROXYACID OXIDASE 1"/>
    <property type="match status" value="1"/>
</dbReference>
<evidence type="ECO:0000313" key="7">
    <source>
        <dbReference type="Proteomes" id="UP000002624"/>
    </source>
</evidence>
<evidence type="ECO:0000256" key="2">
    <source>
        <dbReference type="ARBA" id="ARBA00022630"/>
    </source>
</evidence>
<evidence type="ECO:0000256" key="1">
    <source>
        <dbReference type="ARBA" id="ARBA00001917"/>
    </source>
</evidence>
<organism evidence="6 7">
    <name type="scientific">Ajellomyces capsulatus (strain H143)</name>
    <name type="common">Darling's disease fungus</name>
    <name type="synonym">Histoplasma capsulatum</name>
    <dbReference type="NCBI Taxonomy" id="544712"/>
    <lineage>
        <taxon>Eukaryota</taxon>
        <taxon>Fungi</taxon>
        <taxon>Dikarya</taxon>
        <taxon>Ascomycota</taxon>
        <taxon>Pezizomycotina</taxon>
        <taxon>Eurotiomycetes</taxon>
        <taxon>Eurotiomycetidae</taxon>
        <taxon>Onygenales</taxon>
        <taxon>Ajellomycetaceae</taxon>
        <taxon>Histoplasma</taxon>
    </lineage>
</organism>
<dbReference type="OMA" id="QTSMRIG"/>
<feature type="domain" description="FMN hydroxy acid dehydrogenase" evidence="5">
    <location>
        <begin position="1"/>
        <end position="229"/>
    </location>
</feature>
<dbReference type="InterPro" id="IPR037396">
    <property type="entry name" value="FMN_HAD"/>
</dbReference>